<dbReference type="NCBIfam" id="NF002074">
    <property type="entry name" value="PRK00913.1-4"/>
    <property type="match status" value="1"/>
</dbReference>
<keyword evidence="8" id="KW-0479">Metal-binding</keyword>
<evidence type="ECO:0000256" key="8">
    <source>
        <dbReference type="HAMAP-Rule" id="MF_00181"/>
    </source>
</evidence>
<feature type="binding site" evidence="8">
    <location>
        <position position="274"/>
    </location>
    <ligand>
        <name>Mn(2+)</name>
        <dbReference type="ChEBI" id="CHEBI:29035"/>
        <label>2</label>
    </ligand>
</feature>
<comment type="catalytic activity">
    <reaction evidence="2 8">
        <text>Release of an N-terminal amino acid, preferentially leucine, but not glutamic or aspartic acids.</text>
        <dbReference type="EC" id="3.4.11.10"/>
    </reaction>
</comment>
<dbReference type="HAMAP" id="MF_00181">
    <property type="entry name" value="Cytosol_peptidase_M17"/>
    <property type="match status" value="1"/>
</dbReference>
<dbReference type="PRINTS" id="PR00481">
    <property type="entry name" value="LAMNOPPTDASE"/>
</dbReference>
<dbReference type="SUPFAM" id="SSF53187">
    <property type="entry name" value="Zn-dependent exopeptidases"/>
    <property type="match status" value="1"/>
</dbReference>
<evidence type="ECO:0000256" key="7">
    <source>
        <dbReference type="ARBA" id="ARBA00023211"/>
    </source>
</evidence>
<dbReference type="SUPFAM" id="SSF52949">
    <property type="entry name" value="Macro domain-like"/>
    <property type="match status" value="1"/>
</dbReference>
<keyword evidence="7 8" id="KW-0464">Manganese</keyword>
<comment type="similarity">
    <text evidence="3 8">Belongs to the peptidase M17 family.</text>
</comment>
<dbReference type="EC" id="3.4.11.10" evidence="8"/>
<accession>A0ABY6Q713</accession>
<evidence type="ECO:0000256" key="6">
    <source>
        <dbReference type="ARBA" id="ARBA00022801"/>
    </source>
</evidence>
<feature type="active site" evidence="8">
    <location>
        <position position="355"/>
    </location>
</feature>
<dbReference type="PANTHER" id="PTHR11963">
    <property type="entry name" value="LEUCINE AMINOPEPTIDASE-RELATED"/>
    <property type="match status" value="1"/>
</dbReference>
<reference evidence="10 11" key="1">
    <citation type="submission" date="2019-02" db="EMBL/GenBank/DDBJ databases">
        <title>Halieaceae_genomes.</title>
        <authorList>
            <person name="Li S.-H."/>
        </authorList>
    </citation>
    <scope>NUCLEOTIDE SEQUENCE [LARGE SCALE GENOMIC DNA]</scope>
    <source>
        <strain evidence="10 11">JH123</strain>
    </source>
</reference>
<keyword evidence="11" id="KW-1185">Reference proteome</keyword>
<dbReference type="Pfam" id="PF02789">
    <property type="entry name" value="Peptidase_M17_N"/>
    <property type="match status" value="1"/>
</dbReference>
<dbReference type="PROSITE" id="PS00631">
    <property type="entry name" value="CYTOSOL_AP"/>
    <property type="match status" value="1"/>
</dbReference>
<evidence type="ECO:0000313" key="10">
    <source>
        <dbReference type="EMBL" id="UZP74691.1"/>
    </source>
</evidence>
<dbReference type="NCBIfam" id="NF002077">
    <property type="entry name" value="PRK00913.2-4"/>
    <property type="match status" value="1"/>
</dbReference>
<comment type="catalytic activity">
    <reaction evidence="1 8">
        <text>Release of an N-terminal amino acid, Xaa-|-Yaa-, in which Xaa is preferably Leu, but may be other amino acids including Pro although not Arg or Lys, and Yaa may be Pro. Amino acid amides and methyl esters are also readily hydrolyzed, but rates on arylamides are exceedingly low.</text>
        <dbReference type="EC" id="3.4.11.1"/>
    </reaction>
</comment>
<organism evidence="10 11">
    <name type="scientific">Candidatus Paraluminiphilus aquimaris</name>
    <dbReference type="NCBI Taxonomy" id="2518994"/>
    <lineage>
        <taxon>Bacteria</taxon>
        <taxon>Pseudomonadati</taxon>
        <taxon>Pseudomonadota</taxon>
        <taxon>Gammaproteobacteria</taxon>
        <taxon>Cellvibrionales</taxon>
        <taxon>Halieaceae</taxon>
        <taxon>Candidatus Paraluminiphilus</taxon>
    </lineage>
</organism>
<dbReference type="CDD" id="cd00433">
    <property type="entry name" value="Peptidase_M17"/>
    <property type="match status" value="1"/>
</dbReference>
<feature type="domain" description="Cytosol aminopeptidase" evidence="9">
    <location>
        <begin position="349"/>
        <end position="356"/>
    </location>
</feature>
<keyword evidence="4 8" id="KW-0031">Aminopeptidase</keyword>
<dbReference type="InterPro" id="IPR043472">
    <property type="entry name" value="Macro_dom-like"/>
</dbReference>
<dbReference type="InterPro" id="IPR008283">
    <property type="entry name" value="Peptidase_M17_N"/>
</dbReference>
<evidence type="ECO:0000256" key="2">
    <source>
        <dbReference type="ARBA" id="ARBA00000967"/>
    </source>
</evidence>
<evidence type="ECO:0000256" key="5">
    <source>
        <dbReference type="ARBA" id="ARBA00022670"/>
    </source>
</evidence>
<dbReference type="Gene3D" id="3.40.630.10">
    <property type="entry name" value="Zn peptidases"/>
    <property type="match status" value="1"/>
</dbReference>
<comment type="function">
    <text evidence="8">Presumably involved in the processing and regular turnover of intracellular proteins. Catalyzes the removal of unsubstituted N-terminal amino acids from various peptides.</text>
</comment>
<evidence type="ECO:0000256" key="4">
    <source>
        <dbReference type="ARBA" id="ARBA00022438"/>
    </source>
</evidence>
<evidence type="ECO:0000256" key="1">
    <source>
        <dbReference type="ARBA" id="ARBA00000135"/>
    </source>
</evidence>
<dbReference type="InterPro" id="IPR000819">
    <property type="entry name" value="Peptidase_M17_C"/>
</dbReference>
<dbReference type="EMBL" id="CP036501">
    <property type="protein sequence ID" value="UZP74691.1"/>
    <property type="molecule type" value="Genomic_DNA"/>
</dbReference>
<dbReference type="PANTHER" id="PTHR11963:SF23">
    <property type="entry name" value="CYTOSOL AMINOPEPTIDASE"/>
    <property type="match status" value="1"/>
</dbReference>
<name>A0ABY6Q713_9GAMM</name>
<dbReference type="Proteomes" id="UP001317963">
    <property type="component" value="Chromosome"/>
</dbReference>
<feature type="binding site" evidence="8">
    <location>
        <position position="274"/>
    </location>
    <ligand>
        <name>Mn(2+)</name>
        <dbReference type="ChEBI" id="CHEBI:29035"/>
        <label>1</label>
    </ligand>
</feature>
<gene>
    <name evidence="8" type="primary">pepA</name>
    <name evidence="10" type="ORF">E0F26_08040</name>
</gene>
<evidence type="ECO:0000256" key="3">
    <source>
        <dbReference type="ARBA" id="ARBA00009528"/>
    </source>
</evidence>
<proteinExistence type="inferred from homology"/>
<feature type="binding site" evidence="8">
    <location>
        <position position="351"/>
    </location>
    <ligand>
        <name>Mn(2+)</name>
        <dbReference type="ChEBI" id="CHEBI:29035"/>
        <label>1</label>
    </ligand>
</feature>
<keyword evidence="5 8" id="KW-0645">Protease</keyword>
<sequence length="494" mass="51114">MTKLTVTAAKAIKVGNAKHELVVVPLFTNQAVAGQSAAVDAAAGGVLQRAIDMGEAEAKLGKVTSMIGTESVARIVAVGCGDREKFGRDAQLAVTGAIGRSLAASKAKAATIVTDNVSDDADSAASFLEFLARDVAMGCYHYTATVGSPKPGPVLTKLSVAVGDMLSAAKAKAALHNGLAIGQGANVTRELVNLPGNVCTPSYLAKEARTLGRKYDALSVSVLDEKKMESLGMGSLLSVGNGSDEPSKLIVIKYQGGNAKDAPYCLVGKGITFDTGGISLKPAKGMESMKFDMGGAGSVFGVMQAVAELNLKINVIGVVAAAENMPSGCATKPGDVVTSMSGKTIEILNTDAEGRLVLCDALTYVERFKPAEVVDIATLTGAIIVALGHEATGLFANDDSLAEALTAAGQASGDEAWRLPINKRYDKQLNTKYADMQNIGTGSAGSITAACFLARFTENYKWAHLDVAGTAFQSMQKGATGRPVPLLVEYLRQK</sequence>
<dbReference type="RefSeq" id="WP_279241151.1">
    <property type="nucleotide sequence ID" value="NZ_CP036501.1"/>
</dbReference>
<dbReference type="Pfam" id="PF00883">
    <property type="entry name" value="Peptidase_M17"/>
    <property type="match status" value="1"/>
</dbReference>
<dbReference type="InterPro" id="IPR011356">
    <property type="entry name" value="Leucine_aapep/pepB"/>
</dbReference>
<feature type="binding site" evidence="8">
    <location>
        <position position="353"/>
    </location>
    <ligand>
        <name>Mn(2+)</name>
        <dbReference type="ChEBI" id="CHEBI:29035"/>
        <label>2</label>
    </ligand>
</feature>
<comment type="subcellular location">
    <subcellularLocation>
        <location evidence="8">Cytoplasm</location>
    </subcellularLocation>
</comment>
<feature type="binding site" evidence="8">
    <location>
        <position position="353"/>
    </location>
    <ligand>
        <name>Mn(2+)</name>
        <dbReference type="ChEBI" id="CHEBI:29035"/>
        <label>1</label>
    </ligand>
</feature>
<dbReference type="InterPro" id="IPR023042">
    <property type="entry name" value="Peptidase_M17_leu_NH2_pept"/>
</dbReference>
<comment type="cofactor">
    <cofactor evidence="8">
        <name>Mn(2+)</name>
        <dbReference type="ChEBI" id="CHEBI:29035"/>
    </cofactor>
    <text evidence="8">Binds 2 manganese ions per subunit.</text>
</comment>
<evidence type="ECO:0000259" key="9">
    <source>
        <dbReference type="PROSITE" id="PS00631"/>
    </source>
</evidence>
<dbReference type="GO" id="GO:0004177">
    <property type="term" value="F:aminopeptidase activity"/>
    <property type="evidence" value="ECO:0007669"/>
    <property type="project" value="UniProtKB-KW"/>
</dbReference>
<keyword evidence="6 8" id="KW-0378">Hydrolase</keyword>
<dbReference type="NCBIfam" id="NF002073">
    <property type="entry name" value="PRK00913.1-2"/>
    <property type="match status" value="1"/>
</dbReference>
<feature type="binding site" evidence="8">
    <location>
        <position position="292"/>
    </location>
    <ligand>
        <name>Mn(2+)</name>
        <dbReference type="ChEBI" id="CHEBI:29035"/>
        <label>2</label>
    </ligand>
</feature>
<dbReference type="Gene3D" id="3.40.220.10">
    <property type="entry name" value="Leucine Aminopeptidase, subunit E, domain 1"/>
    <property type="match status" value="1"/>
</dbReference>
<evidence type="ECO:0000313" key="11">
    <source>
        <dbReference type="Proteomes" id="UP001317963"/>
    </source>
</evidence>
<feature type="binding site" evidence="8">
    <location>
        <position position="269"/>
    </location>
    <ligand>
        <name>Mn(2+)</name>
        <dbReference type="ChEBI" id="CHEBI:29035"/>
        <label>2</label>
    </ligand>
</feature>
<protein>
    <recommendedName>
        <fullName evidence="8">Probable cytosol aminopeptidase</fullName>
        <ecNumber evidence="8">3.4.11.1</ecNumber>
    </recommendedName>
    <alternativeName>
        <fullName evidence="8">Leucine aminopeptidase</fullName>
        <shortName evidence="8">LAP</shortName>
        <ecNumber evidence="8">3.4.11.10</ecNumber>
    </alternativeName>
    <alternativeName>
        <fullName evidence="8">Leucyl aminopeptidase</fullName>
    </alternativeName>
</protein>
<feature type="active site" evidence="8">
    <location>
        <position position="281"/>
    </location>
</feature>
<dbReference type="EC" id="3.4.11.1" evidence="8"/>
<keyword evidence="8" id="KW-0963">Cytoplasm</keyword>